<keyword evidence="3" id="KW-1133">Transmembrane helix</keyword>
<evidence type="ECO:0000313" key="6">
    <source>
        <dbReference type="EMBL" id="KMQ97633.1"/>
    </source>
</evidence>
<dbReference type="GO" id="GO:0005886">
    <property type="term" value="C:plasma membrane"/>
    <property type="evidence" value="ECO:0007669"/>
    <property type="project" value="TreeGrafter"/>
</dbReference>
<keyword evidence="7" id="KW-1185">Reference proteome</keyword>
<dbReference type="PANTHER" id="PTHR10783:SF103">
    <property type="entry name" value="SOLUTE CARRIER FAMILY 53 MEMBER 1"/>
    <property type="match status" value="1"/>
</dbReference>
<dbReference type="Proteomes" id="UP000036403">
    <property type="component" value="Unassembled WGS sequence"/>
</dbReference>
<dbReference type="OrthoDB" id="9970435at2759"/>
<evidence type="ECO:0000256" key="1">
    <source>
        <dbReference type="ARBA" id="ARBA00004141"/>
    </source>
</evidence>
<dbReference type="GO" id="GO:0006817">
    <property type="term" value="P:phosphate ion transport"/>
    <property type="evidence" value="ECO:0007669"/>
    <property type="project" value="TreeGrafter"/>
</dbReference>
<evidence type="ECO:0000259" key="5">
    <source>
        <dbReference type="PROSITE" id="PS51380"/>
    </source>
</evidence>
<accession>A0A0J7L516</accession>
<comment type="subcellular location">
    <subcellularLocation>
        <location evidence="1">Membrane</location>
        <topology evidence="1">Multi-pass membrane protein</topology>
    </subcellularLocation>
</comment>
<dbReference type="AlphaFoldDB" id="A0A0J7L516"/>
<evidence type="ECO:0000256" key="4">
    <source>
        <dbReference type="ARBA" id="ARBA00023136"/>
    </source>
</evidence>
<dbReference type="STRING" id="67767.A0A0J7L516"/>
<sequence>MLECLLDRRFVWNFFRLENEHLNNCGKFRAVRDISVAPVDCSDQTQILRMMDASDGVINRRRKQKVDEKRKPIRLLLRGESLVDDN</sequence>
<proteinExistence type="predicted"/>
<dbReference type="InterPro" id="IPR004342">
    <property type="entry name" value="EXS_C"/>
</dbReference>
<dbReference type="PANTHER" id="PTHR10783">
    <property type="entry name" value="XENOTROPIC AND POLYTROPIC RETROVIRUS RECEPTOR 1-RELATED"/>
    <property type="match status" value="1"/>
</dbReference>
<feature type="domain" description="EXS" evidence="5">
    <location>
        <begin position="1"/>
        <end position="49"/>
    </location>
</feature>
<organism evidence="6 7">
    <name type="scientific">Lasius niger</name>
    <name type="common">Black garden ant</name>
    <dbReference type="NCBI Taxonomy" id="67767"/>
    <lineage>
        <taxon>Eukaryota</taxon>
        <taxon>Metazoa</taxon>
        <taxon>Ecdysozoa</taxon>
        <taxon>Arthropoda</taxon>
        <taxon>Hexapoda</taxon>
        <taxon>Insecta</taxon>
        <taxon>Pterygota</taxon>
        <taxon>Neoptera</taxon>
        <taxon>Endopterygota</taxon>
        <taxon>Hymenoptera</taxon>
        <taxon>Apocrita</taxon>
        <taxon>Aculeata</taxon>
        <taxon>Formicoidea</taxon>
        <taxon>Formicidae</taxon>
        <taxon>Formicinae</taxon>
        <taxon>Lasius</taxon>
        <taxon>Lasius</taxon>
    </lineage>
</organism>
<evidence type="ECO:0000313" key="7">
    <source>
        <dbReference type="Proteomes" id="UP000036403"/>
    </source>
</evidence>
<evidence type="ECO:0000256" key="2">
    <source>
        <dbReference type="ARBA" id="ARBA00022692"/>
    </source>
</evidence>
<dbReference type="GO" id="GO:0016036">
    <property type="term" value="P:cellular response to phosphate starvation"/>
    <property type="evidence" value="ECO:0007669"/>
    <property type="project" value="TreeGrafter"/>
</dbReference>
<dbReference type="EMBL" id="LBMM01000722">
    <property type="protein sequence ID" value="KMQ97633.1"/>
    <property type="molecule type" value="Genomic_DNA"/>
</dbReference>
<comment type="caution">
    <text evidence="6">The sequence shown here is derived from an EMBL/GenBank/DDBJ whole genome shotgun (WGS) entry which is preliminary data.</text>
</comment>
<dbReference type="GO" id="GO:0000822">
    <property type="term" value="F:inositol hexakisphosphate binding"/>
    <property type="evidence" value="ECO:0007669"/>
    <property type="project" value="TreeGrafter"/>
</dbReference>
<dbReference type="PaxDb" id="67767-A0A0J7L516"/>
<keyword evidence="6" id="KW-0675">Receptor</keyword>
<reference evidence="6 7" key="1">
    <citation type="submission" date="2015-04" db="EMBL/GenBank/DDBJ databases">
        <title>Lasius niger genome sequencing.</title>
        <authorList>
            <person name="Konorov E.A."/>
            <person name="Nikitin M.A."/>
            <person name="Kirill M.V."/>
            <person name="Chang P."/>
        </authorList>
    </citation>
    <scope>NUCLEOTIDE SEQUENCE [LARGE SCALE GENOMIC DNA]</scope>
    <source>
        <tissue evidence="6">Whole</tissue>
    </source>
</reference>
<name>A0A0J7L516_LASNI</name>
<evidence type="ECO:0000256" key="3">
    <source>
        <dbReference type="ARBA" id="ARBA00022989"/>
    </source>
</evidence>
<keyword evidence="4" id="KW-0472">Membrane</keyword>
<protein>
    <submittedName>
        <fullName evidence="6">Xenotropic and polytropic retrovirus receptor 1-like protein</fullName>
    </submittedName>
</protein>
<dbReference type="GO" id="GO:0005794">
    <property type="term" value="C:Golgi apparatus"/>
    <property type="evidence" value="ECO:0007669"/>
    <property type="project" value="TreeGrafter"/>
</dbReference>
<gene>
    <name evidence="6" type="ORF">RF55_2021</name>
</gene>
<dbReference type="PROSITE" id="PS51380">
    <property type="entry name" value="EXS"/>
    <property type="match status" value="1"/>
</dbReference>
<keyword evidence="2" id="KW-0812">Transmembrane</keyword>